<feature type="transmembrane region" description="Helical" evidence="7">
    <location>
        <begin position="69"/>
        <end position="91"/>
    </location>
</feature>
<dbReference type="EMBL" id="UINC01164769">
    <property type="protein sequence ID" value="SVD65786.1"/>
    <property type="molecule type" value="Genomic_DNA"/>
</dbReference>
<keyword evidence="4 7" id="KW-0812">Transmembrane</keyword>
<evidence type="ECO:0000313" key="8">
    <source>
        <dbReference type="EMBL" id="SVD65786.1"/>
    </source>
</evidence>
<dbReference type="Gene3D" id="1.10.3720.10">
    <property type="entry name" value="MetI-like"/>
    <property type="match status" value="1"/>
</dbReference>
<evidence type="ECO:0000256" key="4">
    <source>
        <dbReference type="ARBA" id="ARBA00022692"/>
    </source>
</evidence>
<sequence>MNFTKNLASKIALLPMIIISLTVFVGCIIYSFVYSLTESKLIPAFSYVGLMQYERLFKSRKWDVAVENIFIYGFVFTIGCLIIGFLLAVLIDQKIRGESLFRTIFLYPYAMSFVVTGLVWKWVLNPTFGLEHSMHLWGFEW</sequence>
<dbReference type="AlphaFoldDB" id="A0A382X3K8"/>
<keyword evidence="2" id="KW-0813">Transport</keyword>
<dbReference type="GO" id="GO:0005886">
    <property type="term" value="C:plasma membrane"/>
    <property type="evidence" value="ECO:0007669"/>
    <property type="project" value="UniProtKB-SubCell"/>
</dbReference>
<comment type="subcellular location">
    <subcellularLocation>
        <location evidence="1">Cell membrane</location>
        <topology evidence="1">Multi-pass membrane protein</topology>
    </subcellularLocation>
</comment>
<dbReference type="PANTHER" id="PTHR30193">
    <property type="entry name" value="ABC TRANSPORTER PERMEASE PROTEIN"/>
    <property type="match status" value="1"/>
</dbReference>
<keyword evidence="6 7" id="KW-0472">Membrane</keyword>
<keyword evidence="3" id="KW-1003">Cell membrane</keyword>
<gene>
    <name evidence="8" type="ORF">METZ01_LOCUS418640</name>
</gene>
<feature type="transmembrane region" description="Helical" evidence="7">
    <location>
        <begin position="103"/>
        <end position="123"/>
    </location>
</feature>
<feature type="non-terminal residue" evidence="8">
    <location>
        <position position="141"/>
    </location>
</feature>
<feature type="transmembrane region" description="Helical" evidence="7">
    <location>
        <begin position="12"/>
        <end position="33"/>
    </location>
</feature>
<keyword evidence="5 7" id="KW-1133">Transmembrane helix</keyword>
<evidence type="ECO:0000256" key="6">
    <source>
        <dbReference type="ARBA" id="ARBA00023136"/>
    </source>
</evidence>
<name>A0A382X3K8_9ZZZZ</name>
<dbReference type="InterPro" id="IPR035906">
    <property type="entry name" value="MetI-like_sf"/>
</dbReference>
<dbReference type="SUPFAM" id="SSF161098">
    <property type="entry name" value="MetI-like"/>
    <property type="match status" value="1"/>
</dbReference>
<accession>A0A382X3K8</accession>
<organism evidence="8">
    <name type="scientific">marine metagenome</name>
    <dbReference type="NCBI Taxonomy" id="408172"/>
    <lineage>
        <taxon>unclassified sequences</taxon>
        <taxon>metagenomes</taxon>
        <taxon>ecological metagenomes</taxon>
    </lineage>
</organism>
<evidence type="ECO:0000256" key="5">
    <source>
        <dbReference type="ARBA" id="ARBA00022989"/>
    </source>
</evidence>
<evidence type="ECO:0008006" key="9">
    <source>
        <dbReference type="Google" id="ProtNLM"/>
    </source>
</evidence>
<evidence type="ECO:0000256" key="3">
    <source>
        <dbReference type="ARBA" id="ARBA00022475"/>
    </source>
</evidence>
<proteinExistence type="predicted"/>
<reference evidence="8" key="1">
    <citation type="submission" date="2018-05" db="EMBL/GenBank/DDBJ databases">
        <authorList>
            <person name="Lanie J.A."/>
            <person name="Ng W.-L."/>
            <person name="Kazmierczak K.M."/>
            <person name="Andrzejewski T.M."/>
            <person name="Davidsen T.M."/>
            <person name="Wayne K.J."/>
            <person name="Tettelin H."/>
            <person name="Glass J.I."/>
            <person name="Rusch D."/>
            <person name="Podicherti R."/>
            <person name="Tsui H.-C.T."/>
            <person name="Winkler M.E."/>
        </authorList>
    </citation>
    <scope>NUCLEOTIDE SEQUENCE</scope>
</reference>
<dbReference type="InterPro" id="IPR051393">
    <property type="entry name" value="ABC_transporter_permease"/>
</dbReference>
<protein>
    <recommendedName>
        <fullName evidence="9">ABC transmembrane type-1 domain-containing protein</fullName>
    </recommendedName>
</protein>
<evidence type="ECO:0000256" key="2">
    <source>
        <dbReference type="ARBA" id="ARBA00022448"/>
    </source>
</evidence>
<dbReference type="PROSITE" id="PS51257">
    <property type="entry name" value="PROKAR_LIPOPROTEIN"/>
    <property type="match status" value="1"/>
</dbReference>
<evidence type="ECO:0000256" key="7">
    <source>
        <dbReference type="SAM" id="Phobius"/>
    </source>
</evidence>
<evidence type="ECO:0000256" key="1">
    <source>
        <dbReference type="ARBA" id="ARBA00004651"/>
    </source>
</evidence>
<dbReference type="PANTHER" id="PTHR30193:SF42">
    <property type="entry name" value="ABC TRANSPORTER PERMEASE PROTEIN"/>
    <property type="match status" value="1"/>
</dbReference>